<protein>
    <submittedName>
        <fullName evidence="2">NifU-like protein</fullName>
    </submittedName>
</protein>
<evidence type="ECO:0000313" key="3">
    <source>
        <dbReference type="Proteomes" id="UP000549250"/>
    </source>
</evidence>
<dbReference type="SUPFAM" id="SSF117916">
    <property type="entry name" value="Fe-S cluster assembly (FSCA) domain-like"/>
    <property type="match status" value="1"/>
</dbReference>
<dbReference type="GO" id="GO:0016226">
    <property type="term" value="P:iron-sulfur cluster assembly"/>
    <property type="evidence" value="ECO:0007669"/>
    <property type="project" value="InterPro"/>
</dbReference>
<dbReference type="EMBL" id="JACHXI010000005">
    <property type="protein sequence ID" value="MBB3103038.1"/>
    <property type="molecule type" value="Genomic_DNA"/>
</dbReference>
<reference evidence="2 3" key="1">
    <citation type="submission" date="2020-08" db="EMBL/GenBank/DDBJ databases">
        <title>Genomic Encyclopedia of Type Strains, Phase III (KMG-III): the genomes of soil and plant-associated and newly described type strains.</title>
        <authorList>
            <person name="Whitman W."/>
        </authorList>
    </citation>
    <scope>NUCLEOTIDE SEQUENCE [LARGE SCALE GENOMIC DNA]</scope>
    <source>
        <strain evidence="2 3">CECT 4462</strain>
    </source>
</reference>
<dbReference type="RefSeq" id="WP_183166005.1">
    <property type="nucleotide sequence ID" value="NZ_JACHXI010000005.1"/>
</dbReference>
<name>A0A839T1R1_AZOMA</name>
<evidence type="ECO:0000259" key="1">
    <source>
        <dbReference type="Pfam" id="PF01106"/>
    </source>
</evidence>
<accession>A0A839T1R1</accession>
<dbReference type="Gene3D" id="3.30.300.130">
    <property type="entry name" value="Fe-S cluster assembly (FSCA)"/>
    <property type="match status" value="1"/>
</dbReference>
<dbReference type="Proteomes" id="UP000549250">
    <property type="component" value="Unassembled WGS sequence"/>
</dbReference>
<proteinExistence type="predicted"/>
<dbReference type="InterPro" id="IPR034904">
    <property type="entry name" value="FSCA_dom_sf"/>
</dbReference>
<comment type="caution">
    <text evidence="2">The sequence shown here is derived from an EMBL/GenBank/DDBJ whole genome shotgun (WGS) entry which is preliminary data.</text>
</comment>
<organism evidence="2 3">
    <name type="scientific">Azomonas macrocytogenes</name>
    <name type="common">Azotobacter macrocytogenes</name>
    <dbReference type="NCBI Taxonomy" id="69962"/>
    <lineage>
        <taxon>Bacteria</taxon>
        <taxon>Pseudomonadati</taxon>
        <taxon>Pseudomonadota</taxon>
        <taxon>Gammaproteobacteria</taxon>
        <taxon>Pseudomonadales</taxon>
        <taxon>Pseudomonadaceae</taxon>
        <taxon>Azomonas</taxon>
    </lineage>
</organism>
<dbReference type="AlphaFoldDB" id="A0A839T1R1"/>
<gene>
    <name evidence="2" type="ORF">FHR87_001433</name>
</gene>
<dbReference type="InterPro" id="IPR001075">
    <property type="entry name" value="NIF_FeS_clus_asmbl_NifU_C"/>
</dbReference>
<sequence>MSNLPVYTEADDSEEIDQGLNLGESIPEEALPLIRDTIEKLRPGVRRDGGDIELVELQGNVVRVKLSGACVGCAMSAQTLGGVRRHLVQALNNPAVRVLPAI</sequence>
<dbReference type="Pfam" id="PF01106">
    <property type="entry name" value="NifU"/>
    <property type="match status" value="1"/>
</dbReference>
<dbReference type="GO" id="GO:0005506">
    <property type="term" value="F:iron ion binding"/>
    <property type="evidence" value="ECO:0007669"/>
    <property type="project" value="InterPro"/>
</dbReference>
<dbReference type="PANTHER" id="PTHR11178">
    <property type="entry name" value="IRON-SULFUR CLUSTER SCAFFOLD PROTEIN NFU-RELATED"/>
    <property type="match status" value="1"/>
</dbReference>
<feature type="domain" description="NIF system FeS cluster assembly NifU C-terminal" evidence="1">
    <location>
        <begin position="34"/>
        <end position="92"/>
    </location>
</feature>
<keyword evidence="3" id="KW-1185">Reference proteome</keyword>
<dbReference type="GO" id="GO:0051536">
    <property type="term" value="F:iron-sulfur cluster binding"/>
    <property type="evidence" value="ECO:0007669"/>
    <property type="project" value="InterPro"/>
</dbReference>
<evidence type="ECO:0000313" key="2">
    <source>
        <dbReference type="EMBL" id="MBB3103038.1"/>
    </source>
</evidence>